<evidence type="ECO:0000313" key="2">
    <source>
        <dbReference type="EMBL" id="QHT68305.1"/>
    </source>
</evidence>
<reference evidence="2 3" key="1">
    <citation type="submission" date="2020-01" db="EMBL/GenBank/DDBJ databases">
        <authorList>
            <person name="Kim M.K."/>
        </authorList>
    </citation>
    <scope>NUCLEOTIDE SEQUENCE [LARGE SCALE GENOMIC DNA]</scope>
    <source>
        <strain evidence="2 3">172606-1</strain>
    </source>
</reference>
<accession>A0A6C0GJZ2</accession>
<dbReference type="KEGG" id="rhoz:GXP67_17490"/>
<gene>
    <name evidence="2" type="ORF">GXP67_17490</name>
</gene>
<keyword evidence="1" id="KW-0812">Transmembrane</keyword>
<organism evidence="2 3">
    <name type="scientific">Rhodocytophaga rosea</name>
    <dbReference type="NCBI Taxonomy" id="2704465"/>
    <lineage>
        <taxon>Bacteria</taxon>
        <taxon>Pseudomonadati</taxon>
        <taxon>Bacteroidota</taxon>
        <taxon>Cytophagia</taxon>
        <taxon>Cytophagales</taxon>
        <taxon>Rhodocytophagaceae</taxon>
        <taxon>Rhodocytophaga</taxon>
    </lineage>
</organism>
<dbReference type="Proteomes" id="UP000480178">
    <property type="component" value="Chromosome"/>
</dbReference>
<keyword evidence="3" id="KW-1185">Reference proteome</keyword>
<feature type="transmembrane region" description="Helical" evidence="1">
    <location>
        <begin position="43"/>
        <end position="65"/>
    </location>
</feature>
<name>A0A6C0GJZ2_9BACT</name>
<keyword evidence="1" id="KW-0472">Membrane</keyword>
<protein>
    <recommendedName>
        <fullName evidence="4">50S ribosomal protein L27</fullName>
    </recommendedName>
</protein>
<keyword evidence="1" id="KW-1133">Transmembrane helix</keyword>
<feature type="transmembrane region" description="Helical" evidence="1">
    <location>
        <begin position="12"/>
        <end position="31"/>
    </location>
</feature>
<evidence type="ECO:0000313" key="3">
    <source>
        <dbReference type="Proteomes" id="UP000480178"/>
    </source>
</evidence>
<proteinExistence type="predicted"/>
<sequence>METGLKHFHSYWAYLVLLTLLIAVVNAIIGLAGNKTFTSRDRFLALFALIAAHTQLLIGLVLYFVSPLGARNLSNMGEAMKNPGLRLYVVEHPLVNIIAIVLITIGYSRAKRLPTDNSKFKTLTIMYLIALVLLLSRIPWNAWRS</sequence>
<evidence type="ECO:0000256" key="1">
    <source>
        <dbReference type="SAM" id="Phobius"/>
    </source>
</evidence>
<dbReference type="EMBL" id="CP048222">
    <property type="protein sequence ID" value="QHT68305.1"/>
    <property type="molecule type" value="Genomic_DNA"/>
</dbReference>
<dbReference type="AlphaFoldDB" id="A0A6C0GJZ2"/>
<feature type="transmembrane region" description="Helical" evidence="1">
    <location>
        <begin position="85"/>
        <end position="108"/>
    </location>
</feature>
<feature type="transmembrane region" description="Helical" evidence="1">
    <location>
        <begin position="120"/>
        <end position="140"/>
    </location>
</feature>
<dbReference type="RefSeq" id="WP_162444319.1">
    <property type="nucleotide sequence ID" value="NZ_CP048222.1"/>
</dbReference>
<evidence type="ECO:0008006" key="4">
    <source>
        <dbReference type="Google" id="ProtNLM"/>
    </source>
</evidence>